<dbReference type="InterPro" id="IPR001841">
    <property type="entry name" value="Znf_RING"/>
</dbReference>
<evidence type="ECO:0000313" key="9">
    <source>
        <dbReference type="Proteomes" id="UP001293254"/>
    </source>
</evidence>
<dbReference type="GO" id="GO:0008270">
    <property type="term" value="F:zinc ion binding"/>
    <property type="evidence" value="ECO:0007669"/>
    <property type="project" value="UniProtKB-KW"/>
</dbReference>
<dbReference type="PANTHER" id="PTHR15710">
    <property type="entry name" value="E3 UBIQUITIN-PROTEIN LIGASE PRAJA"/>
    <property type="match status" value="1"/>
</dbReference>
<dbReference type="AlphaFoldDB" id="A0AAE2CPH8"/>
<evidence type="ECO:0000313" key="8">
    <source>
        <dbReference type="EMBL" id="KAK4429770.1"/>
    </source>
</evidence>
<evidence type="ECO:0000256" key="3">
    <source>
        <dbReference type="ARBA" id="ARBA00022723"/>
    </source>
</evidence>
<dbReference type="Pfam" id="PF13639">
    <property type="entry name" value="zf-RING_2"/>
    <property type="match status" value="1"/>
</dbReference>
<dbReference type="PROSITE" id="PS50089">
    <property type="entry name" value="ZF_RING_2"/>
    <property type="match status" value="1"/>
</dbReference>
<dbReference type="Gene3D" id="3.30.40.10">
    <property type="entry name" value="Zinc/RING finger domain, C3HC4 (zinc finger)"/>
    <property type="match status" value="1"/>
</dbReference>
<dbReference type="PANTHER" id="PTHR15710:SF243">
    <property type="entry name" value="E3 UBIQUITIN-PROTEIN LIGASE PRAJA-2 ISOFORM X1"/>
    <property type="match status" value="1"/>
</dbReference>
<protein>
    <recommendedName>
        <fullName evidence="2">RING-type E3 ubiquitin transferase</fullName>
        <ecNumber evidence="2">2.3.2.27</ecNumber>
    </recommendedName>
</protein>
<keyword evidence="5" id="KW-0862">Zinc</keyword>
<proteinExistence type="predicted"/>
<dbReference type="InterPro" id="IPR013083">
    <property type="entry name" value="Znf_RING/FYVE/PHD"/>
</dbReference>
<evidence type="ECO:0000256" key="5">
    <source>
        <dbReference type="ARBA" id="ARBA00022833"/>
    </source>
</evidence>
<gene>
    <name evidence="8" type="ORF">Salat_1277600</name>
</gene>
<feature type="domain" description="RING-type" evidence="7">
    <location>
        <begin position="237"/>
        <end position="278"/>
    </location>
</feature>
<dbReference type="GO" id="GO:0016567">
    <property type="term" value="P:protein ubiquitination"/>
    <property type="evidence" value="ECO:0007669"/>
    <property type="project" value="TreeGrafter"/>
</dbReference>
<accession>A0AAE2CPH8</accession>
<reference evidence="8" key="2">
    <citation type="journal article" date="2024" name="Plant">
        <title>Genomic evolution and insights into agronomic trait innovations of Sesamum species.</title>
        <authorList>
            <person name="Miao H."/>
            <person name="Wang L."/>
            <person name="Qu L."/>
            <person name="Liu H."/>
            <person name="Sun Y."/>
            <person name="Le M."/>
            <person name="Wang Q."/>
            <person name="Wei S."/>
            <person name="Zheng Y."/>
            <person name="Lin W."/>
            <person name="Duan Y."/>
            <person name="Cao H."/>
            <person name="Xiong S."/>
            <person name="Wang X."/>
            <person name="Wei L."/>
            <person name="Li C."/>
            <person name="Ma Q."/>
            <person name="Ju M."/>
            <person name="Zhao R."/>
            <person name="Li G."/>
            <person name="Mu C."/>
            <person name="Tian Q."/>
            <person name="Mei H."/>
            <person name="Zhang T."/>
            <person name="Gao T."/>
            <person name="Zhang H."/>
        </authorList>
    </citation>
    <scope>NUCLEOTIDE SEQUENCE</scope>
    <source>
        <strain evidence="8">3651</strain>
    </source>
</reference>
<reference evidence="8" key="1">
    <citation type="submission" date="2020-06" db="EMBL/GenBank/DDBJ databases">
        <authorList>
            <person name="Li T."/>
            <person name="Hu X."/>
            <person name="Zhang T."/>
            <person name="Song X."/>
            <person name="Zhang H."/>
            <person name="Dai N."/>
            <person name="Sheng W."/>
            <person name="Hou X."/>
            <person name="Wei L."/>
        </authorList>
    </citation>
    <scope>NUCLEOTIDE SEQUENCE</scope>
    <source>
        <strain evidence="8">3651</strain>
        <tissue evidence="8">Leaf</tissue>
    </source>
</reference>
<evidence type="ECO:0000256" key="6">
    <source>
        <dbReference type="PROSITE-ProRule" id="PRU00175"/>
    </source>
</evidence>
<evidence type="ECO:0000256" key="1">
    <source>
        <dbReference type="ARBA" id="ARBA00000900"/>
    </source>
</evidence>
<dbReference type="EC" id="2.3.2.27" evidence="2"/>
<dbReference type="EMBL" id="JACGWO010000004">
    <property type="protein sequence ID" value="KAK4429770.1"/>
    <property type="molecule type" value="Genomic_DNA"/>
</dbReference>
<dbReference type="Proteomes" id="UP001293254">
    <property type="component" value="Unassembled WGS sequence"/>
</dbReference>
<sequence>MAPPAWLPPLNSHQDSCIHVRIREYNVRRFHGVFFNLAVYVDFYSENDQDMELSIPGFARVYGRRVDLNDPGQLKGFLWELILDEDLIPFPLRGCFWSEKQLHGSPTPRLQLPDEVELVGRIFDFLRLVHEKPVNDDKMVVASLEIRKDVRVPAEEFASWLSWRDGQRRIYPEFDSRYSLAITRPRDRSEVYREAESLMARRPAKIVNGELEIVVVNGGKDEDGGGEGSSVSGEEPCSICLEGFSDGGLGTRLPCNHVFHENCILRWLRGNHVCPLCRYQLPVEE</sequence>
<evidence type="ECO:0000256" key="4">
    <source>
        <dbReference type="ARBA" id="ARBA00022771"/>
    </source>
</evidence>
<name>A0AAE2CPH8_9LAMI</name>
<evidence type="ECO:0000256" key="2">
    <source>
        <dbReference type="ARBA" id="ARBA00012483"/>
    </source>
</evidence>
<keyword evidence="9" id="KW-1185">Reference proteome</keyword>
<keyword evidence="4 6" id="KW-0863">Zinc-finger</keyword>
<dbReference type="CDD" id="cd16454">
    <property type="entry name" value="RING-H2_PA-TM-RING"/>
    <property type="match status" value="1"/>
</dbReference>
<evidence type="ECO:0000259" key="7">
    <source>
        <dbReference type="PROSITE" id="PS50089"/>
    </source>
</evidence>
<comment type="catalytic activity">
    <reaction evidence="1">
        <text>S-ubiquitinyl-[E2 ubiquitin-conjugating enzyme]-L-cysteine + [acceptor protein]-L-lysine = [E2 ubiquitin-conjugating enzyme]-L-cysteine + N(6)-ubiquitinyl-[acceptor protein]-L-lysine.</text>
        <dbReference type="EC" id="2.3.2.27"/>
    </reaction>
</comment>
<keyword evidence="3" id="KW-0479">Metal-binding</keyword>
<comment type="caution">
    <text evidence="8">The sequence shown here is derived from an EMBL/GenBank/DDBJ whole genome shotgun (WGS) entry which is preliminary data.</text>
</comment>
<dbReference type="SUPFAM" id="SSF57850">
    <property type="entry name" value="RING/U-box"/>
    <property type="match status" value="1"/>
</dbReference>
<dbReference type="SMART" id="SM00184">
    <property type="entry name" value="RING"/>
    <property type="match status" value="1"/>
</dbReference>
<organism evidence="8 9">
    <name type="scientific">Sesamum alatum</name>
    <dbReference type="NCBI Taxonomy" id="300844"/>
    <lineage>
        <taxon>Eukaryota</taxon>
        <taxon>Viridiplantae</taxon>
        <taxon>Streptophyta</taxon>
        <taxon>Embryophyta</taxon>
        <taxon>Tracheophyta</taxon>
        <taxon>Spermatophyta</taxon>
        <taxon>Magnoliopsida</taxon>
        <taxon>eudicotyledons</taxon>
        <taxon>Gunneridae</taxon>
        <taxon>Pentapetalae</taxon>
        <taxon>asterids</taxon>
        <taxon>lamiids</taxon>
        <taxon>Lamiales</taxon>
        <taxon>Pedaliaceae</taxon>
        <taxon>Sesamum</taxon>
    </lineage>
</organism>
<dbReference type="GO" id="GO:0005737">
    <property type="term" value="C:cytoplasm"/>
    <property type="evidence" value="ECO:0007669"/>
    <property type="project" value="TreeGrafter"/>
</dbReference>
<dbReference type="GO" id="GO:0061630">
    <property type="term" value="F:ubiquitin protein ligase activity"/>
    <property type="evidence" value="ECO:0007669"/>
    <property type="project" value="UniProtKB-EC"/>
</dbReference>